<reference evidence="4 5" key="1">
    <citation type="submission" date="2024-02" db="EMBL/GenBank/DDBJ databases">
        <title>A novel Wenzhouxiangellaceae bacterium, isolated from coastal sediments.</title>
        <authorList>
            <person name="Du Z.-J."/>
            <person name="Ye Y.-Q."/>
            <person name="Zhang X.-Y."/>
        </authorList>
    </citation>
    <scope>NUCLEOTIDE SEQUENCE [LARGE SCALE GENOMIC DNA]</scope>
    <source>
        <strain evidence="4 5">CH-27</strain>
    </source>
</reference>
<dbReference type="Gene3D" id="3.40.50.300">
    <property type="entry name" value="P-loop containing nucleotide triphosphate hydrolases"/>
    <property type="match status" value="1"/>
</dbReference>
<dbReference type="Gene3D" id="1.25.40.10">
    <property type="entry name" value="Tetratricopeptide repeat domain"/>
    <property type="match status" value="2"/>
</dbReference>
<proteinExistence type="predicted"/>
<dbReference type="GO" id="GO:0008476">
    <property type="term" value="F:protein-tyrosine sulfotransferase activity"/>
    <property type="evidence" value="ECO:0007669"/>
    <property type="project" value="InterPro"/>
</dbReference>
<dbReference type="RefSeq" id="WP_354694235.1">
    <property type="nucleotide sequence ID" value="NZ_JAZHOG010000002.1"/>
</dbReference>
<feature type="repeat" description="TPR" evidence="2">
    <location>
        <begin position="281"/>
        <end position="314"/>
    </location>
</feature>
<dbReference type="Pfam" id="PF23914">
    <property type="entry name" value="TPR_CcmH_CycH"/>
    <property type="match status" value="1"/>
</dbReference>
<organism evidence="4 5">
    <name type="scientific">Elongatibacter sediminis</name>
    <dbReference type="NCBI Taxonomy" id="3119006"/>
    <lineage>
        <taxon>Bacteria</taxon>
        <taxon>Pseudomonadati</taxon>
        <taxon>Pseudomonadota</taxon>
        <taxon>Gammaproteobacteria</taxon>
        <taxon>Chromatiales</taxon>
        <taxon>Wenzhouxiangellaceae</taxon>
        <taxon>Elongatibacter</taxon>
    </lineage>
</organism>
<comment type="caution">
    <text evidence="4">The sequence shown here is derived from an EMBL/GenBank/DDBJ whole genome shotgun (WGS) entry which is preliminary data.</text>
</comment>
<dbReference type="EMBL" id="JAZHOG010000002">
    <property type="protein sequence ID" value="MEJ8566917.1"/>
    <property type="molecule type" value="Genomic_DNA"/>
</dbReference>
<dbReference type="SUPFAM" id="SSF52540">
    <property type="entry name" value="P-loop containing nucleoside triphosphate hydrolases"/>
    <property type="match status" value="1"/>
</dbReference>
<sequence length="679" mass="76989">MTTTNSESMGNLQTALRHAAALLKNNPGLAERQAREILAVQPGADPAIRILAAALRMQGNVRASRDLLEPLATRYADSPSFLLEWGLVLGALGEAGPATAALRKSVRLQPEQAAAWRALGDQLALAGDEEGSRAAYERQFAAAARHPDLVRAADEVRDGRYARAEGLLREYLKQHPADVSALRMLADVGMKLGQFDDARALLEQCLELAPDFHLARHNYAVVLVRQNRLDEACEQVRRLLARDSANPNFLILMGTIRVRRGEHAEALEIYERVLKDYPNQARAQMNYGHTLKTVGRVEESIAAYRNCIRINPAIGEAYWSLANLKTYRFTDEEIELMRGQVTTEGGDPDDQAHLAFALGKALEDRGEYDEAFRYYHRGNAIRRVNHRHDMRVNVFNTARQIKTLTADFFAERDGWGCPAEDPIFIVGLPRAGSTLLEQILASHSQVEGTAELVDIIQTARKLGARSRRNPASNYPEVLADLTAEQCRELGERYLETTRVQRTDTPFFIDKMPNNFQHVGLIHLILPRARVIDARRHPMACCFSGFKQLFARGQTFTYGLEEIGKYYRDYVILMDHWDEVLPGRVWRVQYEDMVADTENRIRELLEYCRLPFEEQCLRFWETERAVRTPSAEQVRQPIYTAGLEQWRHFEHHLDPLKKALGPVLERYPVAGPDADVQSSR</sequence>
<keyword evidence="1" id="KW-0808">Transferase</keyword>
<keyword evidence="2" id="KW-0802">TPR repeat</keyword>
<dbReference type="SUPFAM" id="SSF48452">
    <property type="entry name" value="TPR-like"/>
    <property type="match status" value="1"/>
</dbReference>
<evidence type="ECO:0000256" key="2">
    <source>
        <dbReference type="PROSITE-ProRule" id="PRU00339"/>
    </source>
</evidence>
<dbReference type="InterPro" id="IPR011990">
    <property type="entry name" value="TPR-like_helical_dom_sf"/>
</dbReference>
<dbReference type="Pfam" id="PF13469">
    <property type="entry name" value="Sulfotransfer_3"/>
    <property type="match status" value="1"/>
</dbReference>
<evidence type="ECO:0000256" key="1">
    <source>
        <dbReference type="ARBA" id="ARBA00022679"/>
    </source>
</evidence>
<dbReference type="Proteomes" id="UP001359886">
    <property type="component" value="Unassembled WGS sequence"/>
</dbReference>
<dbReference type="PANTHER" id="PTHR12788:SF10">
    <property type="entry name" value="PROTEIN-TYROSINE SULFOTRANSFERASE"/>
    <property type="match status" value="1"/>
</dbReference>
<dbReference type="PROSITE" id="PS50005">
    <property type="entry name" value="TPR"/>
    <property type="match status" value="3"/>
</dbReference>
<dbReference type="InterPro" id="IPR056413">
    <property type="entry name" value="TPR_CcmH_CycH"/>
</dbReference>
<dbReference type="InterPro" id="IPR027417">
    <property type="entry name" value="P-loop_NTPase"/>
</dbReference>
<protein>
    <submittedName>
        <fullName evidence="4">Sulfotransferase</fullName>
    </submittedName>
</protein>
<name>A0AAW9RAM1_9GAMM</name>
<feature type="domain" description="Cytochrome c-type biogenesis protein H TPR" evidence="3">
    <location>
        <begin position="168"/>
        <end position="280"/>
    </location>
</feature>
<accession>A0AAW9RAM1</accession>
<dbReference type="InterPro" id="IPR026634">
    <property type="entry name" value="TPST-like"/>
</dbReference>
<feature type="repeat" description="TPR" evidence="2">
    <location>
        <begin position="247"/>
        <end position="280"/>
    </location>
</feature>
<feature type="repeat" description="TPR" evidence="2">
    <location>
        <begin position="179"/>
        <end position="212"/>
    </location>
</feature>
<dbReference type="PANTHER" id="PTHR12788">
    <property type="entry name" value="PROTEIN-TYROSINE SULFOTRANSFERASE 2"/>
    <property type="match status" value="1"/>
</dbReference>
<evidence type="ECO:0000313" key="4">
    <source>
        <dbReference type="EMBL" id="MEJ8566917.1"/>
    </source>
</evidence>
<dbReference type="Pfam" id="PF13181">
    <property type="entry name" value="TPR_8"/>
    <property type="match status" value="1"/>
</dbReference>
<evidence type="ECO:0000313" key="5">
    <source>
        <dbReference type="Proteomes" id="UP001359886"/>
    </source>
</evidence>
<gene>
    <name evidence="4" type="ORF">V3330_04715</name>
</gene>
<dbReference type="SMART" id="SM00028">
    <property type="entry name" value="TPR"/>
    <property type="match status" value="7"/>
</dbReference>
<dbReference type="InterPro" id="IPR019734">
    <property type="entry name" value="TPR_rpt"/>
</dbReference>
<dbReference type="AlphaFoldDB" id="A0AAW9RAM1"/>
<keyword evidence="5" id="KW-1185">Reference proteome</keyword>
<evidence type="ECO:0000259" key="3">
    <source>
        <dbReference type="Pfam" id="PF23914"/>
    </source>
</evidence>